<evidence type="ECO:0000256" key="4">
    <source>
        <dbReference type="ARBA" id="ARBA00016902"/>
    </source>
</evidence>
<dbReference type="Gene3D" id="1.10.3120.10">
    <property type="entry name" value="Trigger factor, C-terminal domain"/>
    <property type="match status" value="1"/>
</dbReference>
<reference evidence="16 17" key="1">
    <citation type="journal article" date="2015" name="Genome Biol. Evol.">
        <title>Distinctive Genome Reduction Rates Revealed by Genomic Analyses of Two Coxiella-Like Endosymbionts in Ticks.</title>
        <authorList>
            <person name="Gottlieb Y."/>
            <person name="Lalzar I."/>
            <person name="Klasson L."/>
        </authorList>
    </citation>
    <scope>NUCLEOTIDE SEQUENCE [LARGE SCALE GENOMIC DNA]</scope>
    <source>
        <strain evidence="16 17">CRt</strain>
    </source>
</reference>
<dbReference type="Gene3D" id="3.10.50.40">
    <property type="match status" value="1"/>
</dbReference>
<keyword evidence="6 11" id="KW-0697">Rotamase</keyword>
<dbReference type="SUPFAM" id="SSF109998">
    <property type="entry name" value="Triger factor/SurA peptide-binding domain-like"/>
    <property type="match status" value="1"/>
</dbReference>
<evidence type="ECO:0000256" key="6">
    <source>
        <dbReference type="ARBA" id="ARBA00023110"/>
    </source>
</evidence>
<feature type="domain" description="PPIase FKBP-type" evidence="14">
    <location>
        <begin position="160"/>
        <end position="248"/>
    </location>
</feature>
<dbReference type="InterPro" id="IPR001179">
    <property type="entry name" value="PPIase_FKBP_dom"/>
</dbReference>
<evidence type="ECO:0000256" key="10">
    <source>
        <dbReference type="ARBA" id="ARBA00029986"/>
    </source>
</evidence>
<evidence type="ECO:0000313" key="16">
    <source>
        <dbReference type="EMBL" id="AKQ33500.1"/>
    </source>
</evidence>
<comment type="catalytic activity">
    <reaction evidence="1 11 12">
        <text>[protein]-peptidylproline (omega=180) = [protein]-peptidylproline (omega=0)</text>
        <dbReference type="Rhea" id="RHEA:16237"/>
        <dbReference type="Rhea" id="RHEA-COMP:10747"/>
        <dbReference type="Rhea" id="RHEA-COMP:10748"/>
        <dbReference type="ChEBI" id="CHEBI:83833"/>
        <dbReference type="ChEBI" id="CHEBI:83834"/>
        <dbReference type="EC" id="5.2.1.8"/>
    </reaction>
</comment>
<comment type="similarity">
    <text evidence="2 11 13">Belongs to the FKBP-type PPIase family. Tig subfamily.</text>
</comment>
<dbReference type="InterPro" id="IPR046357">
    <property type="entry name" value="PPIase_dom_sf"/>
</dbReference>
<dbReference type="HAMAP" id="MF_00303">
    <property type="entry name" value="Trigger_factor_Tig"/>
    <property type="match status" value="1"/>
</dbReference>
<dbReference type="Gene3D" id="3.30.70.1050">
    <property type="entry name" value="Trigger factor ribosome-binding domain"/>
    <property type="match status" value="1"/>
</dbReference>
<evidence type="ECO:0000256" key="5">
    <source>
        <dbReference type="ARBA" id="ARBA00022618"/>
    </source>
</evidence>
<evidence type="ECO:0000256" key="12">
    <source>
        <dbReference type="PROSITE-ProRule" id="PRU00277"/>
    </source>
</evidence>
<evidence type="ECO:0000259" key="14">
    <source>
        <dbReference type="PROSITE" id="PS50059"/>
    </source>
</evidence>
<evidence type="ECO:0000313" key="17">
    <source>
        <dbReference type="Proteomes" id="UP000063965"/>
    </source>
</evidence>
<keyword evidence="17" id="KW-1185">Reference proteome</keyword>
<dbReference type="PANTHER" id="PTHR30560:SF3">
    <property type="entry name" value="TRIGGER FACTOR-LIKE PROTEIN TIG, CHLOROPLASTIC"/>
    <property type="match status" value="1"/>
</dbReference>
<dbReference type="InterPro" id="IPR008880">
    <property type="entry name" value="Trigger_fac_C"/>
</dbReference>
<evidence type="ECO:0000256" key="11">
    <source>
        <dbReference type="HAMAP-Rule" id="MF_00303"/>
    </source>
</evidence>
<dbReference type="EMBL" id="CP011126">
    <property type="protein sequence ID" value="AKQ33413.1"/>
    <property type="molecule type" value="Genomic_DNA"/>
</dbReference>
<evidence type="ECO:0000256" key="13">
    <source>
        <dbReference type="RuleBase" id="RU003914"/>
    </source>
</evidence>
<keyword evidence="9 11" id="KW-0131">Cell cycle</keyword>
<dbReference type="NCBIfam" id="TIGR00115">
    <property type="entry name" value="tig"/>
    <property type="match status" value="1"/>
</dbReference>
<dbReference type="Proteomes" id="UP000063965">
    <property type="component" value="Chromosome"/>
</dbReference>
<dbReference type="InterPro" id="IPR037041">
    <property type="entry name" value="Trigger_fac_C_sf"/>
</dbReference>
<dbReference type="EC" id="5.2.1.8" evidence="3 11"/>
<evidence type="ECO:0000256" key="2">
    <source>
        <dbReference type="ARBA" id="ARBA00005464"/>
    </source>
</evidence>
<proteinExistence type="inferred from homology"/>
<dbReference type="SUPFAM" id="SSF54534">
    <property type="entry name" value="FKBP-like"/>
    <property type="match status" value="1"/>
</dbReference>
<dbReference type="PANTHER" id="PTHR30560">
    <property type="entry name" value="TRIGGER FACTOR CHAPERONE AND PEPTIDYL-PROLYL CIS/TRANS ISOMERASE"/>
    <property type="match status" value="1"/>
</dbReference>
<keyword evidence="7 11" id="KW-0143">Chaperone</keyword>
<evidence type="ECO:0000256" key="8">
    <source>
        <dbReference type="ARBA" id="ARBA00023235"/>
    </source>
</evidence>
<keyword evidence="11" id="KW-0963">Cytoplasm</keyword>
<dbReference type="Pfam" id="PF05697">
    <property type="entry name" value="Trigger_N"/>
    <property type="match status" value="1"/>
</dbReference>
<dbReference type="InterPro" id="IPR027304">
    <property type="entry name" value="Trigger_fact/SurA_dom_sf"/>
</dbReference>
<gene>
    <name evidence="11 16" type="primary">tig</name>
    <name evidence="15" type="ORF">CleRT_04940</name>
    <name evidence="16" type="ORF">CleRT_06380</name>
</gene>
<evidence type="ECO:0000256" key="7">
    <source>
        <dbReference type="ARBA" id="ARBA00023186"/>
    </source>
</evidence>
<dbReference type="PROSITE" id="PS50059">
    <property type="entry name" value="FKBP_PPIASE"/>
    <property type="match status" value="1"/>
</dbReference>
<keyword evidence="5 11" id="KW-0132">Cell division</keyword>
<protein>
    <recommendedName>
        <fullName evidence="4 11">Trigger factor</fullName>
        <shortName evidence="11">TF</shortName>
        <ecNumber evidence="3 11">5.2.1.8</ecNumber>
    </recommendedName>
    <alternativeName>
        <fullName evidence="10 11">PPIase</fullName>
    </alternativeName>
</protein>
<dbReference type="Pfam" id="PF05698">
    <property type="entry name" value="Trigger_C"/>
    <property type="match status" value="1"/>
</dbReference>
<organism evidence="16 17">
    <name type="scientific">Candidatus Coxiella mudrowiae</name>
    <dbReference type="NCBI Taxonomy" id="2054173"/>
    <lineage>
        <taxon>Bacteria</taxon>
        <taxon>Pseudomonadati</taxon>
        <taxon>Pseudomonadota</taxon>
        <taxon>Gammaproteobacteria</taxon>
        <taxon>Legionellales</taxon>
        <taxon>Coxiellaceae</taxon>
        <taxon>Coxiella</taxon>
    </lineage>
</organism>
<dbReference type="Pfam" id="PF00254">
    <property type="entry name" value="FKBP_C"/>
    <property type="match status" value="1"/>
</dbReference>
<comment type="domain">
    <text evidence="11">Consists of 3 domains; the N-terminus binds the ribosome, the middle domain has PPIase activity, while the C-terminus has intrinsic chaperone activity on its own.</text>
</comment>
<evidence type="ECO:0000313" key="15">
    <source>
        <dbReference type="EMBL" id="AKQ33413.1"/>
    </source>
</evidence>
<evidence type="ECO:0000256" key="1">
    <source>
        <dbReference type="ARBA" id="ARBA00000971"/>
    </source>
</evidence>
<dbReference type="EMBL" id="CP011126">
    <property type="protein sequence ID" value="AKQ33500.1"/>
    <property type="molecule type" value="Genomic_DNA"/>
</dbReference>
<accession>A0ABN4HPA7</accession>
<comment type="function">
    <text evidence="11">Involved in protein export. Acts as a chaperone by maintaining the newly synthesized protein in an open conformation. Functions as a peptidyl-prolyl cis-trans isomerase.</text>
</comment>
<sequence length="438" mass="49429">MSSIEKVGGLKQRLTVTVPAEDIEKAYQSRLKKVTQTAKLPKFRPGKAPLKNVERRLGKSILQEVVGELVVDTLRRAVEENHLHIAGKPKVELGQVLRGQPLKYVVNYEIYPEITLNTLEGEKIERLNINVSEKDVANMIESLRTQSAEWKEADRAAKSGDRVIIDFEGTLDGKAFEGRSAKEFPLELGSHRMIPGFEEGIEGIKPGETKAIDVTFPTEYPSENLAGKAATFMIKLHKVLEPELPTFDDKFVEKLGIKEGGVEALRAKVKENIEKEVHRYAENNLKMTVLDKLVERNPIEVPEVLVEAEIEHLQNMTRQQIASQMGKTDEAKKLELPREPYLERAKKRVVLGLLLGEVIKQHDIQADSAQIRSRIEEIAAAYPKPEEVVSWYYNKKMLAEVESVVLEDQAVAVLLNQLEVEERDVTYEEAVQQAQQGD</sequence>
<comment type="subcellular location">
    <subcellularLocation>
        <location evidence="11">Cytoplasm</location>
    </subcellularLocation>
    <text evidence="11">About half TF is bound to the ribosome near the polypeptide exit tunnel while the other half is free in the cytoplasm.</text>
</comment>
<evidence type="ECO:0000256" key="9">
    <source>
        <dbReference type="ARBA" id="ARBA00023306"/>
    </source>
</evidence>
<dbReference type="InterPro" id="IPR008881">
    <property type="entry name" value="Trigger_fac_ribosome-bd_bac"/>
</dbReference>
<evidence type="ECO:0000256" key="3">
    <source>
        <dbReference type="ARBA" id="ARBA00013194"/>
    </source>
</evidence>
<keyword evidence="8 11" id="KW-0413">Isomerase</keyword>
<dbReference type="SUPFAM" id="SSF102735">
    <property type="entry name" value="Trigger factor ribosome-binding domain"/>
    <property type="match status" value="1"/>
</dbReference>
<dbReference type="PIRSF" id="PIRSF003095">
    <property type="entry name" value="Trigger_factor"/>
    <property type="match status" value="1"/>
</dbReference>
<name>A0ABN4HPA7_9COXI</name>
<dbReference type="InterPro" id="IPR005215">
    <property type="entry name" value="Trig_fac"/>
</dbReference>
<dbReference type="InterPro" id="IPR036611">
    <property type="entry name" value="Trigger_fac_ribosome-bd_sf"/>
</dbReference>